<proteinExistence type="predicted"/>
<reference evidence="2" key="1">
    <citation type="journal article" date="2019" name="Int. J. Syst. Evol. Microbiol.">
        <title>The Global Catalogue of Microorganisms (GCM) 10K type strain sequencing project: providing services to taxonomists for standard genome sequencing and annotation.</title>
        <authorList>
            <consortium name="The Broad Institute Genomics Platform"/>
            <consortium name="The Broad Institute Genome Sequencing Center for Infectious Disease"/>
            <person name="Wu L."/>
            <person name="Ma J."/>
        </authorList>
    </citation>
    <scope>NUCLEOTIDE SEQUENCE [LARGE SCALE GENOMIC DNA]</scope>
    <source>
        <strain evidence="2">JCM 14193</strain>
    </source>
</reference>
<keyword evidence="2" id="KW-1185">Reference proteome</keyword>
<sequence>MEAQSKLVLEGKALEMVLAHLFEQQSLVGGSSSDSTDGIGEFIEEMMEEERAFLENTLSKLRQVSGAGQEDE</sequence>
<gene>
    <name evidence="1" type="ORF">GCM10008935_28100</name>
</gene>
<dbReference type="EMBL" id="BAAACZ010000028">
    <property type="protein sequence ID" value="GAA0470560.1"/>
    <property type="molecule type" value="Genomic_DNA"/>
</dbReference>
<organism evidence="1 2">
    <name type="scientific">Alkalibacillus silvisoli</name>
    <dbReference type="NCBI Taxonomy" id="392823"/>
    <lineage>
        <taxon>Bacteria</taxon>
        <taxon>Bacillati</taxon>
        <taxon>Bacillota</taxon>
        <taxon>Bacilli</taxon>
        <taxon>Bacillales</taxon>
        <taxon>Bacillaceae</taxon>
        <taxon>Alkalibacillus</taxon>
    </lineage>
</organism>
<comment type="caution">
    <text evidence="1">The sequence shown here is derived from an EMBL/GenBank/DDBJ whole genome shotgun (WGS) entry which is preliminary data.</text>
</comment>
<evidence type="ECO:0000313" key="2">
    <source>
        <dbReference type="Proteomes" id="UP001500740"/>
    </source>
</evidence>
<protein>
    <submittedName>
        <fullName evidence="1">Uncharacterized protein</fullName>
    </submittedName>
</protein>
<evidence type="ECO:0000313" key="1">
    <source>
        <dbReference type="EMBL" id="GAA0470560.1"/>
    </source>
</evidence>
<dbReference type="Proteomes" id="UP001500740">
    <property type="component" value="Unassembled WGS sequence"/>
</dbReference>
<accession>A0ABP3K4G5</accession>
<name>A0ABP3K4G5_9BACI</name>